<feature type="transmembrane region" description="Helical" evidence="6">
    <location>
        <begin position="378"/>
        <end position="400"/>
    </location>
</feature>
<evidence type="ECO:0000256" key="3">
    <source>
        <dbReference type="ARBA" id="ARBA00022692"/>
    </source>
</evidence>
<keyword evidence="4 6" id="KW-1133">Transmembrane helix</keyword>
<feature type="transmembrane region" description="Helical" evidence="6">
    <location>
        <begin position="444"/>
        <end position="462"/>
    </location>
</feature>
<feature type="transmembrane region" description="Helical" evidence="6">
    <location>
        <begin position="780"/>
        <end position="802"/>
    </location>
</feature>
<feature type="transmembrane region" description="Helical" evidence="6">
    <location>
        <begin position="95"/>
        <end position="116"/>
    </location>
</feature>
<dbReference type="InterPro" id="IPR007271">
    <property type="entry name" value="Nuc_sug_transpt"/>
</dbReference>
<dbReference type="Gene3D" id="1.20.1250.20">
    <property type="entry name" value="MFS general substrate transporter like domains"/>
    <property type="match status" value="2"/>
</dbReference>
<evidence type="ECO:0000259" key="7">
    <source>
        <dbReference type="PROSITE" id="PS50850"/>
    </source>
</evidence>
<evidence type="ECO:0000256" key="2">
    <source>
        <dbReference type="ARBA" id="ARBA00022448"/>
    </source>
</evidence>
<evidence type="ECO:0000256" key="4">
    <source>
        <dbReference type="ARBA" id="ARBA00022989"/>
    </source>
</evidence>
<accession>A0A9P4T4G3</accession>
<dbReference type="FunFam" id="1.20.1250.20:FF:000013">
    <property type="entry name" value="MFS general substrate transporter"/>
    <property type="match status" value="1"/>
</dbReference>
<dbReference type="GO" id="GO:0015165">
    <property type="term" value="F:pyrimidine nucleotide-sugar transmembrane transporter activity"/>
    <property type="evidence" value="ECO:0007669"/>
    <property type="project" value="InterPro"/>
</dbReference>
<evidence type="ECO:0000256" key="1">
    <source>
        <dbReference type="ARBA" id="ARBA00004141"/>
    </source>
</evidence>
<feature type="transmembrane region" description="Helical" evidence="6">
    <location>
        <begin position="702"/>
        <end position="725"/>
    </location>
</feature>
<comment type="subcellular location">
    <subcellularLocation>
        <location evidence="1">Membrane</location>
        <topology evidence="1">Multi-pass membrane protein</topology>
    </subcellularLocation>
</comment>
<reference evidence="8" key="1">
    <citation type="submission" date="2019-04" db="EMBL/GenBank/DDBJ databases">
        <title>Sequencing of skin fungus with MAO and IRED activity.</title>
        <authorList>
            <person name="Marsaioli A.J."/>
            <person name="Bonatto J.M.C."/>
            <person name="Reis Junior O."/>
        </authorList>
    </citation>
    <scope>NUCLEOTIDE SEQUENCE</scope>
    <source>
        <strain evidence="8">30M1</strain>
    </source>
</reference>
<feature type="transmembrane region" description="Helical" evidence="6">
    <location>
        <begin position="597"/>
        <end position="622"/>
    </location>
</feature>
<evidence type="ECO:0000256" key="6">
    <source>
        <dbReference type="SAM" id="Phobius"/>
    </source>
</evidence>
<dbReference type="InterPro" id="IPR036259">
    <property type="entry name" value="MFS_trans_sf"/>
</dbReference>
<evidence type="ECO:0000313" key="8">
    <source>
        <dbReference type="EMBL" id="KAF2994722.1"/>
    </source>
</evidence>
<feature type="transmembrane region" description="Helical" evidence="6">
    <location>
        <begin position="412"/>
        <end position="432"/>
    </location>
</feature>
<feature type="transmembrane region" description="Helical" evidence="6">
    <location>
        <begin position="746"/>
        <end position="768"/>
    </location>
</feature>
<feature type="transmembrane region" description="Helical" evidence="6">
    <location>
        <begin position="184"/>
        <end position="208"/>
    </location>
</feature>
<feature type="transmembrane region" description="Helical" evidence="6">
    <location>
        <begin position="128"/>
        <end position="146"/>
    </location>
</feature>
<feature type="transmembrane region" description="Helical" evidence="6">
    <location>
        <begin position="322"/>
        <end position="341"/>
    </location>
</feature>
<dbReference type="GO" id="GO:0000139">
    <property type="term" value="C:Golgi membrane"/>
    <property type="evidence" value="ECO:0007669"/>
    <property type="project" value="InterPro"/>
</dbReference>
<dbReference type="InterPro" id="IPR011701">
    <property type="entry name" value="MFS"/>
</dbReference>
<dbReference type="SUPFAM" id="SSF103473">
    <property type="entry name" value="MFS general substrate transporter"/>
    <property type="match status" value="1"/>
</dbReference>
<feature type="transmembrane region" description="Helical" evidence="6">
    <location>
        <begin position="214"/>
        <end position="237"/>
    </location>
</feature>
<gene>
    <name evidence="8" type="ORF">E8E13_003613</name>
</gene>
<dbReference type="FunFam" id="1.20.1250.20:FF:000188">
    <property type="entry name" value="MFS general substrate transporter"/>
    <property type="match status" value="1"/>
</dbReference>
<keyword evidence="2" id="KW-0813">Transport</keyword>
<dbReference type="PANTHER" id="PTHR43791">
    <property type="entry name" value="PERMEASE-RELATED"/>
    <property type="match status" value="1"/>
</dbReference>
<feature type="transmembrane region" description="Helical" evidence="6">
    <location>
        <begin position="152"/>
        <end position="172"/>
    </location>
</feature>
<protein>
    <recommendedName>
        <fullName evidence="7">Major facilitator superfamily (MFS) profile domain-containing protein</fullName>
    </recommendedName>
</protein>
<keyword evidence="3 6" id="KW-0812">Transmembrane</keyword>
<comment type="caution">
    <text evidence="8">The sequence shown here is derived from an EMBL/GenBank/DDBJ whole genome shotgun (WGS) entry which is preliminary data.</text>
</comment>
<dbReference type="EMBL" id="SWKU01000038">
    <property type="protein sequence ID" value="KAF2994722.1"/>
    <property type="molecule type" value="Genomic_DNA"/>
</dbReference>
<dbReference type="PANTHER" id="PTHR43791:SF50">
    <property type="entry name" value="TRANSPORTER, PUTATIVE (AFU_ORTHOLOGUE AFUA_2G00840)-RELATED"/>
    <property type="match status" value="1"/>
</dbReference>
<feature type="domain" description="Major facilitator superfamily (MFS) profile" evidence="7">
    <location>
        <begin position="58"/>
        <end position="466"/>
    </location>
</feature>
<keyword evidence="9" id="KW-1185">Reference proteome</keyword>
<dbReference type="Pfam" id="PF07690">
    <property type="entry name" value="MFS_1"/>
    <property type="match status" value="1"/>
</dbReference>
<dbReference type="InterPro" id="IPR037185">
    <property type="entry name" value="EmrE-like"/>
</dbReference>
<feature type="transmembrane region" description="Helical" evidence="6">
    <location>
        <begin position="347"/>
        <end position="366"/>
    </location>
</feature>
<keyword evidence="5 6" id="KW-0472">Membrane</keyword>
<dbReference type="InterPro" id="IPR020846">
    <property type="entry name" value="MFS_dom"/>
</dbReference>
<dbReference type="PROSITE" id="PS50850">
    <property type="entry name" value="MFS"/>
    <property type="match status" value="1"/>
</dbReference>
<evidence type="ECO:0000256" key="5">
    <source>
        <dbReference type="ARBA" id="ARBA00023136"/>
    </source>
</evidence>
<feature type="transmembrane region" description="Helical" evidence="6">
    <location>
        <begin position="628"/>
        <end position="645"/>
    </location>
</feature>
<dbReference type="OrthoDB" id="2985014at2759"/>
<dbReference type="Proteomes" id="UP000801428">
    <property type="component" value="Unassembled WGS sequence"/>
</dbReference>
<feature type="transmembrane region" description="Helical" evidence="6">
    <location>
        <begin position="814"/>
        <end position="833"/>
    </location>
</feature>
<feature type="transmembrane region" description="Helical" evidence="6">
    <location>
        <begin position="652"/>
        <end position="673"/>
    </location>
</feature>
<name>A0A9P4T4G3_CURKU</name>
<proteinExistence type="predicted"/>
<sequence length="882" mass="97584">MSANKDPELAKSDMAKNDLQITNSASSADASGPVEGETHHLPTFEHERALTWKFDLRMLPMLAVMYLFNALDKGNLGNAKTDGMDKDLGFKGNQYNIMLSIFYVPYVIFAPPIGMLGKKYGPHRALPVMMFCFGSATLLAASAQNWSGMMALRWFLGMAESAFFPLVIYYLTTFYRRGELARRLALFYAASNIANAFSGLLAFGVFQIKSKLDSWRYLFIIEGSLTVCFSFFAYWYLPESASKARFLNEEEKQLAFQRIQIDSSSVVNEKFNFKHAIAIFKNPSTYGFLIIEMCLGVPLQSVSLFLPQIVQRLGYDKIKTNLYTVAPNISGACVLLILAFASDHVRLRFPFIALGFILTFTGFIIFATIDVQHSIRVAYFACFMMTWGTSAPSVLLSTWYNNNVADENQRVTLTSIGVPLANLMGVVSSNIFREQDKPKYLPALATTAAFGATGCLCALLAPDSSSTPVMPAKAMVPVLVGMMLLTGCCNTLLTKYQDMQCVDNCDSPNPKYRKHFEQPVLQTLQMFIGEMGCWLVIGLFGIWQRYAGARAGYEAIPSNEGLVTPASEESEERDIANPLKPAHPDDEGRIPLEGKKVFLLALPACCDIAGTTLMNVGLLFVAASIYQMTRGALVLFVGLFSVWFLKRHLGLYKWFSLFVVVFGVAIVGLAGAITKDDKATPGHKSAHSDMVAMDAAPAMSQAVMTVIGVLLIAGAQIFTATQFVLEERIMEKYAMEPIKVVGWEGVFGFLVTLVGMIVLHFAVGTGYFNAKEGLYQMTHFKGIAISSILIMISIGGFNFFGLSVTRTVSATSRSTIDTCRTLFIWVFSLGLGWETFKWLQVLGFAFLVYGTFLFNDLIRPPLKACVERKPEPLLPEDPIEHH</sequence>
<organism evidence="8 9">
    <name type="scientific">Curvularia kusanoi</name>
    <name type="common">Cochliobolus kusanoi</name>
    <dbReference type="NCBI Taxonomy" id="90978"/>
    <lineage>
        <taxon>Eukaryota</taxon>
        <taxon>Fungi</taxon>
        <taxon>Dikarya</taxon>
        <taxon>Ascomycota</taxon>
        <taxon>Pezizomycotina</taxon>
        <taxon>Dothideomycetes</taxon>
        <taxon>Pleosporomycetidae</taxon>
        <taxon>Pleosporales</taxon>
        <taxon>Pleosporineae</taxon>
        <taxon>Pleosporaceae</taxon>
        <taxon>Curvularia</taxon>
    </lineage>
</organism>
<dbReference type="SUPFAM" id="SSF103481">
    <property type="entry name" value="Multidrug resistance efflux transporter EmrE"/>
    <property type="match status" value="1"/>
</dbReference>
<evidence type="ECO:0000313" key="9">
    <source>
        <dbReference type="Proteomes" id="UP000801428"/>
    </source>
</evidence>
<dbReference type="Pfam" id="PF04142">
    <property type="entry name" value="Nuc_sug_transp"/>
    <property type="match status" value="1"/>
</dbReference>
<dbReference type="AlphaFoldDB" id="A0A9P4T4G3"/>